<dbReference type="Proteomes" id="UP000177785">
    <property type="component" value="Unassembled WGS sequence"/>
</dbReference>
<protein>
    <recommendedName>
        <fullName evidence="3">Big-1 domain-containing protein</fullName>
    </recommendedName>
</protein>
<proteinExistence type="predicted"/>
<name>A0A1G2G816_9BACT</name>
<dbReference type="AlphaFoldDB" id="A0A1G2G816"/>
<evidence type="ECO:0000313" key="2">
    <source>
        <dbReference type="Proteomes" id="UP000177785"/>
    </source>
</evidence>
<comment type="caution">
    <text evidence="1">The sequence shown here is derived from an EMBL/GenBank/DDBJ whole genome shotgun (WGS) entry which is preliminary data.</text>
</comment>
<gene>
    <name evidence="1" type="ORF">A2756_06490</name>
</gene>
<evidence type="ECO:0008006" key="3">
    <source>
        <dbReference type="Google" id="ProtNLM"/>
    </source>
</evidence>
<dbReference type="EMBL" id="MHNL01000001">
    <property type="protein sequence ID" value="OGZ46222.1"/>
    <property type="molecule type" value="Genomic_DNA"/>
</dbReference>
<accession>A0A1G2G816</accession>
<reference evidence="1 2" key="1">
    <citation type="journal article" date="2016" name="Nat. Commun.">
        <title>Thousands of microbial genomes shed light on interconnected biogeochemical processes in an aquifer system.</title>
        <authorList>
            <person name="Anantharaman K."/>
            <person name="Brown C.T."/>
            <person name="Hug L.A."/>
            <person name="Sharon I."/>
            <person name="Castelle C.J."/>
            <person name="Probst A.J."/>
            <person name="Thomas B.C."/>
            <person name="Singh A."/>
            <person name="Wilkins M.J."/>
            <person name="Karaoz U."/>
            <person name="Brodie E.L."/>
            <person name="Williams K.H."/>
            <person name="Hubbard S.S."/>
            <person name="Banfield J.F."/>
        </authorList>
    </citation>
    <scope>NUCLEOTIDE SEQUENCE [LARGE SCALE GENOMIC DNA]</scope>
</reference>
<dbReference type="SUPFAM" id="SSF49373">
    <property type="entry name" value="Invasin/intimin cell-adhesion fragments"/>
    <property type="match status" value="1"/>
</dbReference>
<dbReference type="STRING" id="1802115.A2756_06490"/>
<dbReference type="InterPro" id="IPR008964">
    <property type="entry name" value="Invasin/intimin_cell_adhesion"/>
</dbReference>
<sequence length="198" mass="21484">MAQGKLADRRVKLVAEKIERFAPGVSEVTITVTLTETSSGEAIPSQKVLFFLDGSVDPFKEDDTNESGRASAVSSDLQPGPHLVVCAIEADFVEKVSFTVPLPKIKLPTLLHVPFSGERGKQMLSITVTAEDGSVIKGLQVTVIDGDVVNTHTTGEKPYQMNFQEPTRRVEVRIGNTKDLVWQATLLGPKKTNLATQP</sequence>
<organism evidence="1 2">
    <name type="scientific">Candidatus Ryanbacteria bacterium RIFCSPHIGHO2_01_FULL_48_27</name>
    <dbReference type="NCBI Taxonomy" id="1802115"/>
    <lineage>
        <taxon>Bacteria</taxon>
        <taxon>Candidatus Ryaniibacteriota</taxon>
    </lineage>
</organism>
<evidence type="ECO:0000313" key="1">
    <source>
        <dbReference type="EMBL" id="OGZ46222.1"/>
    </source>
</evidence>